<evidence type="ECO:0000256" key="2">
    <source>
        <dbReference type="ARBA" id="ARBA00022898"/>
    </source>
</evidence>
<comment type="similarity">
    <text evidence="1">In the C-terminal section; belongs to the class-I pyridoxal-phosphate-dependent aminotransferase family.</text>
</comment>
<dbReference type="PRINTS" id="PR00035">
    <property type="entry name" value="HTHGNTR"/>
</dbReference>
<dbReference type="Pfam" id="PF00155">
    <property type="entry name" value="Aminotran_1_2"/>
    <property type="match status" value="1"/>
</dbReference>
<keyword evidence="7" id="KW-0808">Transferase</keyword>
<dbReference type="InterPro" id="IPR036388">
    <property type="entry name" value="WH-like_DNA-bd_sf"/>
</dbReference>
<organism evidence="7 8">
    <name type="scientific">Amycolatopsis sacchari</name>
    <dbReference type="NCBI Taxonomy" id="115433"/>
    <lineage>
        <taxon>Bacteria</taxon>
        <taxon>Bacillati</taxon>
        <taxon>Actinomycetota</taxon>
        <taxon>Actinomycetes</taxon>
        <taxon>Pseudonocardiales</taxon>
        <taxon>Pseudonocardiaceae</taxon>
        <taxon>Amycolatopsis</taxon>
    </lineage>
</organism>
<dbReference type="InterPro" id="IPR036390">
    <property type="entry name" value="WH_DNA-bd_sf"/>
</dbReference>
<dbReference type="PANTHER" id="PTHR46577">
    <property type="entry name" value="HTH-TYPE TRANSCRIPTIONAL REGULATORY PROTEIN GABR"/>
    <property type="match status" value="1"/>
</dbReference>
<evidence type="ECO:0000259" key="6">
    <source>
        <dbReference type="PROSITE" id="PS50949"/>
    </source>
</evidence>
<keyword evidence="7" id="KW-0032">Aminotransferase</keyword>
<dbReference type="Proteomes" id="UP000199025">
    <property type="component" value="Unassembled WGS sequence"/>
</dbReference>
<dbReference type="STRING" id="115433.SAMN05421835_102349"/>
<dbReference type="PANTHER" id="PTHR46577:SF1">
    <property type="entry name" value="HTH-TYPE TRANSCRIPTIONAL REGULATORY PROTEIN GABR"/>
    <property type="match status" value="1"/>
</dbReference>
<dbReference type="SMART" id="SM00345">
    <property type="entry name" value="HTH_GNTR"/>
    <property type="match status" value="1"/>
</dbReference>
<dbReference type="CDD" id="cd07377">
    <property type="entry name" value="WHTH_GntR"/>
    <property type="match status" value="1"/>
</dbReference>
<evidence type="ECO:0000256" key="4">
    <source>
        <dbReference type="ARBA" id="ARBA00023125"/>
    </source>
</evidence>
<dbReference type="Pfam" id="PF00392">
    <property type="entry name" value="GntR"/>
    <property type="match status" value="1"/>
</dbReference>
<keyword evidence="2" id="KW-0663">Pyridoxal phosphate</keyword>
<name>A0A1I3MJG6_9PSEU</name>
<dbReference type="InterPro" id="IPR004839">
    <property type="entry name" value="Aminotransferase_I/II_large"/>
</dbReference>
<dbReference type="SUPFAM" id="SSF46785">
    <property type="entry name" value="Winged helix' DNA-binding domain"/>
    <property type="match status" value="1"/>
</dbReference>
<dbReference type="CDD" id="cd00609">
    <property type="entry name" value="AAT_like"/>
    <property type="match status" value="1"/>
</dbReference>
<evidence type="ECO:0000256" key="5">
    <source>
        <dbReference type="ARBA" id="ARBA00023163"/>
    </source>
</evidence>
<dbReference type="GO" id="GO:0003677">
    <property type="term" value="F:DNA binding"/>
    <property type="evidence" value="ECO:0007669"/>
    <property type="project" value="UniProtKB-KW"/>
</dbReference>
<keyword evidence="8" id="KW-1185">Reference proteome</keyword>
<proteinExistence type="inferred from homology"/>
<dbReference type="InterPro" id="IPR000524">
    <property type="entry name" value="Tscrpt_reg_HTH_GntR"/>
</dbReference>
<dbReference type="InterPro" id="IPR015424">
    <property type="entry name" value="PyrdxlP-dep_Trfase"/>
</dbReference>
<evidence type="ECO:0000313" key="7">
    <source>
        <dbReference type="EMBL" id="SFI96826.1"/>
    </source>
</evidence>
<reference evidence="7 8" key="1">
    <citation type="submission" date="2016-10" db="EMBL/GenBank/DDBJ databases">
        <authorList>
            <person name="de Groot N.N."/>
        </authorList>
    </citation>
    <scope>NUCLEOTIDE SEQUENCE [LARGE SCALE GENOMIC DNA]</scope>
    <source>
        <strain evidence="7 8">DSM 44468</strain>
    </source>
</reference>
<dbReference type="PROSITE" id="PS50949">
    <property type="entry name" value="HTH_GNTR"/>
    <property type="match status" value="1"/>
</dbReference>
<gene>
    <name evidence="7" type="ORF">SAMN05421835_102349</name>
</gene>
<dbReference type="EMBL" id="FORP01000002">
    <property type="protein sequence ID" value="SFI96826.1"/>
    <property type="molecule type" value="Genomic_DNA"/>
</dbReference>
<dbReference type="GO" id="GO:0008483">
    <property type="term" value="F:transaminase activity"/>
    <property type="evidence" value="ECO:0007669"/>
    <property type="project" value="UniProtKB-KW"/>
</dbReference>
<sequence>MADSWTSPGWDVHLDWHPGTGRQGLADALRRAIREGRLAPGTAVPSTRALAKDLGVARGTVTRVYADLTTEGYLRTSQGAPTRVAAINPATPAPEKTGPRAAPWVPDARWDLYPGRPDLSSFPRAAWASATRRVLQEAPANVFDYGEVHGSAALRESLARYLSRSRGVVAEPDRIVVCGGFSHALTVLCHVLRERGETSLAFEDPSLPQIRENASRAGLRLAGVPVDEAGIQVSLVDNPAVVVTPAHQYPLGVTLAPERRTALARWATTTGGLVIEDDYDGEFRFDRQPVGALQALAPDRIVYTGTVSKTLAPATRIGWLVLPRSLVEPVRAALTATGWRPPTLDHLVLADMLDSGAYDRHVRQRRTTYRRRRDRLLSLLPKGFQPIGISAGLHLLVLLPPHLTEAEVIKAALRESVAIDGLGRHWFAEGEHPQGIVLGYATPAEHAFGPAVEALMRALGQFSSGPG</sequence>
<dbReference type="Gene3D" id="3.40.640.10">
    <property type="entry name" value="Type I PLP-dependent aspartate aminotransferase-like (Major domain)"/>
    <property type="match status" value="1"/>
</dbReference>
<accession>A0A1I3MJG6</accession>
<protein>
    <submittedName>
        <fullName evidence="7">GntR family transcriptional regulator / MocR family aminotransferase</fullName>
    </submittedName>
</protein>
<feature type="domain" description="HTH gntR-type" evidence="6">
    <location>
        <begin position="19"/>
        <end position="87"/>
    </location>
</feature>
<keyword evidence="4" id="KW-0238">DNA-binding</keyword>
<dbReference type="GO" id="GO:0030170">
    <property type="term" value="F:pyridoxal phosphate binding"/>
    <property type="evidence" value="ECO:0007669"/>
    <property type="project" value="InterPro"/>
</dbReference>
<evidence type="ECO:0000256" key="1">
    <source>
        <dbReference type="ARBA" id="ARBA00005384"/>
    </source>
</evidence>
<keyword evidence="5" id="KW-0804">Transcription</keyword>
<dbReference type="SUPFAM" id="SSF53383">
    <property type="entry name" value="PLP-dependent transferases"/>
    <property type="match status" value="1"/>
</dbReference>
<dbReference type="InterPro" id="IPR051446">
    <property type="entry name" value="HTH_trans_reg/aminotransferase"/>
</dbReference>
<dbReference type="GO" id="GO:0003700">
    <property type="term" value="F:DNA-binding transcription factor activity"/>
    <property type="evidence" value="ECO:0007669"/>
    <property type="project" value="InterPro"/>
</dbReference>
<dbReference type="InterPro" id="IPR015421">
    <property type="entry name" value="PyrdxlP-dep_Trfase_major"/>
</dbReference>
<dbReference type="RefSeq" id="WP_091504662.1">
    <property type="nucleotide sequence ID" value="NZ_FORP01000002.1"/>
</dbReference>
<keyword evidence="3" id="KW-0805">Transcription regulation</keyword>
<dbReference type="OrthoDB" id="5415143at2"/>
<dbReference type="AlphaFoldDB" id="A0A1I3MJG6"/>
<evidence type="ECO:0000313" key="8">
    <source>
        <dbReference type="Proteomes" id="UP000199025"/>
    </source>
</evidence>
<evidence type="ECO:0000256" key="3">
    <source>
        <dbReference type="ARBA" id="ARBA00023015"/>
    </source>
</evidence>
<dbReference type="Gene3D" id="1.10.10.10">
    <property type="entry name" value="Winged helix-like DNA-binding domain superfamily/Winged helix DNA-binding domain"/>
    <property type="match status" value="1"/>
</dbReference>